<dbReference type="Pfam" id="PF00106">
    <property type="entry name" value="adh_short"/>
    <property type="match status" value="1"/>
</dbReference>
<accession>A0A139GUY1</accession>
<dbReference type="Gene3D" id="3.40.50.720">
    <property type="entry name" value="NAD(P)-binding Rossmann-like Domain"/>
    <property type="match status" value="1"/>
</dbReference>
<dbReference type="PANTHER" id="PTHR43544">
    <property type="entry name" value="SHORT-CHAIN DEHYDROGENASE/REDUCTASE"/>
    <property type="match status" value="1"/>
</dbReference>
<dbReference type="PRINTS" id="PR00081">
    <property type="entry name" value="GDHRDH"/>
</dbReference>
<protein>
    <recommendedName>
        <fullName evidence="4">NAD(P)-binding protein</fullName>
    </recommendedName>
</protein>
<comment type="similarity">
    <text evidence="1">Belongs to the short-chain dehydrogenases/reductases (SDR) family.</text>
</comment>
<dbReference type="PANTHER" id="PTHR43544:SF32">
    <property type="entry name" value="CHAIN DEHYDROGENASE, PUTATIVE (AFU_ORTHOLOGUE AFUA_5G01530)-RELATED"/>
    <property type="match status" value="1"/>
</dbReference>
<dbReference type="SUPFAM" id="SSF51735">
    <property type="entry name" value="NAD(P)-binding Rossmann-fold domains"/>
    <property type="match status" value="1"/>
</dbReference>
<dbReference type="EMBL" id="LFZO01001047">
    <property type="protein sequence ID" value="KXS94004.1"/>
    <property type="molecule type" value="Genomic_DNA"/>
</dbReference>
<evidence type="ECO:0008006" key="4">
    <source>
        <dbReference type="Google" id="ProtNLM"/>
    </source>
</evidence>
<gene>
    <name evidence="2" type="ORF">AC579_7515</name>
</gene>
<dbReference type="Proteomes" id="UP000073492">
    <property type="component" value="Unassembled WGS sequence"/>
</dbReference>
<reference evidence="2 3" key="1">
    <citation type="submission" date="2015-07" db="EMBL/GenBank/DDBJ databases">
        <title>Comparative genomics of the Sigatoka disease complex on banana suggests a link between parallel evolutionary changes in Pseudocercospora fijiensis and Pseudocercospora eumusae and increased virulence on the banana host.</title>
        <authorList>
            <person name="Chang T.-C."/>
            <person name="Salvucci A."/>
            <person name="Crous P.W."/>
            <person name="Stergiopoulos I."/>
        </authorList>
    </citation>
    <scope>NUCLEOTIDE SEQUENCE [LARGE SCALE GENOMIC DNA]</scope>
    <source>
        <strain evidence="2 3">CBS 116634</strain>
    </source>
</reference>
<sequence>MAASRIIMLVTGANGGIGFETVRQLAAQSKHVLLGSRSLEKGEQAVQTLQAENHPGIIELLQIDVSKKESIVAAAKHVKDSHGRLDALVNNAAVASFPEGTPIEEQMRQSFETNCIGPVLVVEEFALLLKNSITTPRIVNVSSGAGSITRRLDQSPSAAKFKAVAYRSTKAALNMITAEQVVEFEDFGFRVFAYCPGFTVSNLSSANRTATGAKPTAEGVRPLVDIINGKRDAEHGKFLNEKREQYPW</sequence>
<evidence type="ECO:0000313" key="3">
    <source>
        <dbReference type="Proteomes" id="UP000073492"/>
    </source>
</evidence>
<evidence type="ECO:0000313" key="2">
    <source>
        <dbReference type="EMBL" id="KXS94004.1"/>
    </source>
</evidence>
<dbReference type="GO" id="GO:0019748">
    <property type="term" value="P:secondary metabolic process"/>
    <property type="evidence" value="ECO:0007669"/>
    <property type="project" value="TreeGrafter"/>
</dbReference>
<name>A0A139GUY1_9PEZI</name>
<dbReference type="InterPro" id="IPR036291">
    <property type="entry name" value="NAD(P)-bd_dom_sf"/>
</dbReference>
<dbReference type="STRING" id="113226.A0A139GUY1"/>
<dbReference type="AlphaFoldDB" id="A0A139GUY1"/>
<dbReference type="GO" id="GO:0005737">
    <property type="term" value="C:cytoplasm"/>
    <property type="evidence" value="ECO:0007669"/>
    <property type="project" value="TreeGrafter"/>
</dbReference>
<dbReference type="OrthoDB" id="1933717at2759"/>
<organism evidence="2 3">
    <name type="scientific">Pseudocercospora musae</name>
    <dbReference type="NCBI Taxonomy" id="113226"/>
    <lineage>
        <taxon>Eukaryota</taxon>
        <taxon>Fungi</taxon>
        <taxon>Dikarya</taxon>
        <taxon>Ascomycota</taxon>
        <taxon>Pezizomycotina</taxon>
        <taxon>Dothideomycetes</taxon>
        <taxon>Dothideomycetidae</taxon>
        <taxon>Mycosphaerellales</taxon>
        <taxon>Mycosphaerellaceae</taxon>
        <taxon>Pseudocercospora</taxon>
    </lineage>
</organism>
<keyword evidence="3" id="KW-1185">Reference proteome</keyword>
<proteinExistence type="inferred from homology"/>
<evidence type="ECO:0000256" key="1">
    <source>
        <dbReference type="ARBA" id="ARBA00006484"/>
    </source>
</evidence>
<comment type="caution">
    <text evidence="2">The sequence shown here is derived from an EMBL/GenBank/DDBJ whole genome shotgun (WGS) entry which is preliminary data.</text>
</comment>
<dbReference type="InterPro" id="IPR051468">
    <property type="entry name" value="Fungal_SecMetab_SDRs"/>
</dbReference>
<dbReference type="GO" id="GO:0016491">
    <property type="term" value="F:oxidoreductase activity"/>
    <property type="evidence" value="ECO:0007669"/>
    <property type="project" value="TreeGrafter"/>
</dbReference>
<dbReference type="InterPro" id="IPR002347">
    <property type="entry name" value="SDR_fam"/>
</dbReference>